<comment type="caution">
    <text evidence="3">The sequence shown here is derived from an EMBL/GenBank/DDBJ whole genome shotgun (WGS) entry which is preliminary data.</text>
</comment>
<evidence type="ECO:0000313" key="3">
    <source>
        <dbReference type="EMBL" id="GAP35781.1"/>
    </source>
</evidence>
<evidence type="ECO:0000313" key="4">
    <source>
        <dbReference type="Proteomes" id="UP000037660"/>
    </source>
</evidence>
<dbReference type="PRINTS" id="PR00081">
    <property type="entry name" value="GDHRDH"/>
</dbReference>
<dbReference type="GO" id="GO:0004316">
    <property type="term" value="F:3-oxoacyl-[acyl-carrier-protein] reductase (NADPH) activity"/>
    <property type="evidence" value="ECO:0007669"/>
    <property type="project" value="UniProtKB-EC"/>
</dbReference>
<dbReference type="Proteomes" id="UP000037660">
    <property type="component" value="Unassembled WGS sequence"/>
</dbReference>
<dbReference type="PROSITE" id="PS00061">
    <property type="entry name" value="ADH_SHORT"/>
    <property type="match status" value="1"/>
</dbReference>
<proteinExistence type="inferred from homology"/>
<dbReference type="AlphaFoldDB" id="A0A0K8NZG9"/>
<organism evidence="3 4">
    <name type="scientific">Piscinibacter sakaiensis</name>
    <name type="common">Ideonella sakaiensis</name>
    <dbReference type="NCBI Taxonomy" id="1547922"/>
    <lineage>
        <taxon>Bacteria</taxon>
        <taxon>Pseudomonadati</taxon>
        <taxon>Pseudomonadota</taxon>
        <taxon>Betaproteobacteria</taxon>
        <taxon>Burkholderiales</taxon>
        <taxon>Sphaerotilaceae</taxon>
        <taxon>Piscinibacter</taxon>
    </lineage>
</organism>
<dbReference type="Pfam" id="PF13561">
    <property type="entry name" value="adh_short_C2"/>
    <property type="match status" value="1"/>
</dbReference>
<dbReference type="PANTHER" id="PTHR42760">
    <property type="entry name" value="SHORT-CHAIN DEHYDROGENASES/REDUCTASES FAMILY MEMBER"/>
    <property type="match status" value="1"/>
</dbReference>
<accession>A0A0K8NZG9</accession>
<dbReference type="InterPro" id="IPR002347">
    <property type="entry name" value="SDR_fam"/>
</dbReference>
<dbReference type="EC" id="1.1.1.100" evidence="3"/>
<reference evidence="3 4" key="2">
    <citation type="journal article" date="2016" name="Science">
        <title>A bacterium that degrades and assimilates poly(ethylene terephthalate).</title>
        <authorList>
            <person name="Yoshida S."/>
            <person name="Hiraga K."/>
            <person name="Takehana T."/>
            <person name="Taniguchi I."/>
            <person name="Yamaji H."/>
            <person name="Maeda Y."/>
            <person name="Toyohara K."/>
            <person name="Miyamoto K."/>
            <person name="Kimura Y."/>
            <person name="Oda K."/>
        </authorList>
    </citation>
    <scope>NUCLEOTIDE SEQUENCE [LARGE SCALE GENOMIC DNA]</scope>
    <source>
        <strain evidence="4">NBRC 110686 / TISTR 2288 / 201-F6</strain>
    </source>
</reference>
<dbReference type="Gene3D" id="3.40.50.720">
    <property type="entry name" value="NAD(P)-binding Rossmann-like Domain"/>
    <property type="match status" value="1"/>
</dbReference>
<reference evidence="4" key="1">
    <citation type="submission" date="2015-07" db="EMBL/GenBank/DDBJ databases">
        <title>Discovery of a poly(ethylene terephthalate assimilation.</title>
        <authorList>
            <person name="Yoshida S."/>
            <person name="Hiraga K."/>
            <person name="Takehana T."/>
            <person name="Taniguchi I."/>
            <person name="Yamaji H."/>
            <person name="Maeda Y."/>
            <person name="Toyohara K."/>
            <person name="Miyamoto K."/>
            <person name="Kimura Y."/>
            <person name="Oda K."/>
        </authorList>
    </citation>
    <scope>NUCLEOTIDE SEQUENCE [LARGE SCALE GENOMIC DNA]</scope>
    <source>
        <strain evidence="4">NBRC 110686 / TISTR 2288 / 201-F6</strain>
    </source>
</reference>
<evidence type="ECO:0000256" key="1">
    <source>
        <dbReference type="ARBA" id="ARBA00006484"/>
    </source>
</evidence>
<dbReference type="InterPro" id="IPR020904">
    <property type="entry name" value="Sc_DH/Rdtase_CS"/>
</dbReference>
<dbReference type="RefSeq" id="WP_054019820.1">
    <property type="nucleotide sequence ID" value="NZ_BBYR01000028.1"/>
</dbReference>
<dbReference type="FunFam" id="3.40.50.720:FF:000084">
    <property type="entry name" value="Short-chain dehydrogenase reductase"/>
    <property type="match status" value="1"/>
</dbReference>
<keyword evidence="2 3" id="KW-0560">Oxidoreductase</keyword>
<sequence length="249" mass="25224">MTRPVALVTGGARNIGWACVLRLAATHEVWVADTQAPEAPLPDGVHYLAADVARAADCRAAVAAALGAPAGEGAAGARGLAVWVHSAAITAPARPIEAIPEAEWRQLVDVNLTGAFLMAQAAIPALRRAQGCAVLIASRAGRTGVAALNASASGTKAHYAATKAGLLSLVKSLAIELAPDGVRVNAVVPGSIEGTMIPRERWDALAAQIPLGRLGTPGEVADAVAFLCSPQAAYVTGHALDVNGGTWMS</sequence>
<gene>
    <name evidence="3" type="ORF">ISF6_1554</name>
</gene>
<evidence type="ECO:0000256" key="2">
    <source>
        <dbReference type="ARBA" id="ARBA00023002"/>
    </source>
</evidence>
<protein>
    <submittedName>
        <fullName evidence="3">3-oxoacyl-ACP reductase</fullName>
        <ecNumber evidence="3">1.1.1.100</ecNumber>
    </submittedName>
</protein>
<keyword evidence="4" id="KW-1185">Reference proteome</keyword>
<dbReference type="STRING" id="1547922.ISF6_1554"/>
<dbReference type="EMBL" id="BBYR01000028">
    <property type="protein sequence ID" value="GAP35781.1"/>
    <property type="molecule type" value="Genomic_DNA"/>
</dbReference>
<name>A0A0K8NZG9_PISS1</name>
<dbReference type="PANTHER" id="PTHR42760:SF133">
    <property type="entry name" value="3-OXOACYL-[ACYL-CARRIER-PROTEIN] REDUCTASE"/>
    <property type="match status" value="1"/>
</dbReference>
<dbReference type="SUPFAM" id="SSF51735">
    <property type="entry name" value="NAD(P)-binding Rossmann-fold domains"/>
    <property type="match status" value="1"/>
</dbReference>
<comment type="similarity">
    <text evidence="1">Belongs to the short-chain dehydrogenases/reductases (SDR) family.</text>
</comment>
<dbReference type="InterPro" id="IPR036291">
    <property type="entry name" value="NAD(P)-bd_dom_sf"/>
</dbReference>